<keyword evidence="2" id="KW-1185">Reference proteome</keyword>
<comment type="caution">
    <text evidence="1">The sequence shown here is derived from an EMBL/GenBank/DDBJ whole genome shotgun (WGS) entry which is preliminary data.</text>
</comment>
<dbReference type="EMBL" id="JAYKXN010000006">
    <property type="protein sequence ID" value="KAK7278551.1"/>
    <property type="molecule type" value="Genomic_DNA"/>
</dbReference>
<gene>
    <name evidence="1" type="ORF">RJT34_23581</name>
</gene>
<reference evidence="1 2" key="1">
    <citation type="submission" date="2024-01" db="EMBL/GenBank/DDBJ databases">
        <title>The genomes of 5 underutilized Papilionoideae crops provide insights into root nodulation and disease resistance.</title>
        <authorList>
            <person name="Yuan L."/>
        </authorList>
    </citation>
    <scope>NUCLEOTIDE SEQUENCE [LARGE SCALE GENOMIC DNA]</scope>
    <source>
        <strain evidence="1">LY-2023</strain>
        <tissue evidence="1">Leaf</tissue>
    </source>
</reference>
<dbReference type="Proteomes" id="UP001359559">
    <property type="component" value="Unassembled WGS sequence"/>
</dbReference>
<evidence type="ECO:0000313" key="2">
    <source>
        <dbReference type="Proteomes" id="UP001359559"/>
    </source>
</evidence>
<protein>
    <submittedName>
        <fullName evidence="1">Uncharacterized protein</fullName>
    </submittedName>
</protein>
<sequence>MQQLQRRDSNHSSLGGLVNAITTKEVFGHSTTNALPAKMYEEQMKHSNPMDTQTSQPLLDARMALLKLTNHPGISKVMSHGYNTNILAYGSLYMGREEYNQSLELQMQV</sequence>
<evidence type="ECO:0000313" key="1">
    <source>
        <dbReference type="EMBL" id="KAK7278551.1"/>
    </source>
</evidence>
<organism evidence="1 2">
    <name type="scientific">Clitoria ternatea</name>
    <name type="common">Butterfly pea</name>
    <dbReference type="NCBI Taxonomy" id="43366"/>
    <lineage>
        <taxon>Eukaryota</taxon>
        <taxon>Viridiplantae</taxon>
        <taxon>Streptophyta</taxon>
        <taxon>Embryophyta</taxon>
        <taxon>Tracheophyta</taxon>
        <taxon>Spermatophyta</taxon>
        <taxon>Magnoliopsida</taxon>
        <taxon>eudicotyledons</taxon>
        <taxon>Gunneridae</taxon>
        <taxon>Pentapetalae</taxon>
        <taxon>rosids</taxon>
        <taxon>fabids</taxon>
        <taxon>Fabales</taxon>
        <taxon>Fabaceae</taxon>
        <taxon>Papilionoideae</taxon>
        <taxon>50 kb inversion clade</taxon>
        <taxon>NPAAA clade</taxon>
        <taxon>indigoferoid/millettioid clade</taxon>
        <taxon>Phaseoleae</taxon>
        <taxon>Clitoria</taxon>
    </lineage>
</organism>
<accession>A0AAN9FPA9</accession>
<dbReference type="AlphaFoldDB" id="A0AAN9FPA9"/>
<proteinExistence type="predicted"/>
<name>A0AAN9FPA9_CLITE</name>